<dbReference type="Proteomes" id="UP000800039">
    <property type="component" value="Unassembled WGS sequence"/>
</dbReference>
<feature type="region of interest" description="Disordered" evidence="1">
    <location>
        <begin position="99"/>
        <end position="129"/>
    </location>
</feature>
<proteinExistence type="predicted"/>
<sequence length="181" mass="19538">MHQKALPRVSLAEDQALRDATMALLVEPQRYGGIDRGGGRLFAGLTDAALQVLGELTPWRTPEHKKKRRADGMVNSLVVVDVVLTARGLFEAALGSHSASVQPPVSSPQHSRPPCMHASSRGPADRAQHQLQHQQLCRSLVASAYACEHALAAPQLSPFLCRIPAVSLQARLDLAPLEPRV</sequence>
<evidence type="ECO:0000256" key="1">
    <source>
        <dbReference type="SAM" id="MobiDB-lite"/>
    </source>
</evidence>
<dbReference type="RefSeq" id="XP_040787012.1">
    <property type="nucleotide sequence ID" value="XM_040926908.1"/>
</dbReference>
<reference evidence="2" key="1">
    <citation type="submission" date="2020-01" db="EMBL/GenBank/DDBJ databases">
        <authorList>
            <consortium name="DOE Joint Genome Institute"/>
            <person name="Haridas S."/>
            <person name="Albert R."/>
            <person name="Binder M."/>
            <person name="Bloem J."/>
            <person name="Labutti K."/>
            <person name="Salamov A."/>
            <person name="Andreopoulos B."/>
            <person name="Baker S.E."/>
            <person name="Barry K."/>
            <person name="Bills G."/>
            <person name="Bluhm B.H."/>
            <person name="Cannon C."/>
            <person name="Castanera R."/>
            <person name="Culley D.E."/>
            <person name="Daum C."/>
            <person name="Ezra D."/>
            <person name="Gonzalez J.B."/>
            <person name="Henrissat B."/>
            <person name="Kuo A."/>
            <person name="Liang C."/>
            <person name="Lipzen A."/>
            <person name="Lutzoni F."/>
            <person name="Magnuson J."/>
            <person name="Mondo S."/>
            <person name="Nolan M."/>
            <person name="Ohm R."/>
            <person name="Pangilinan J."/>
            <person name="Park H.-J."/>
            <person name="Ramirez L."/>
            <person name="Alfaro M."/>
            <person name="Sun H."/>
            <person name="Tritt A."/>
            <person name="Yoshinaga Y."/>
            <person name="Zwiers L.-H."/>
            <person name="Turgeon B.G."/>
            <person name="Goodwin S.B."/>
            <person name="Spatafora J.W."/>
            <person name="Crous P.W."/>
            <person name="Grigoriev I.V."/>
        </authorList>
    </citation>
    <scope>NUCLEOTIDE SEQUENCE</scope>
    <source>
        <strain evidence="2">CBS 394.84</strain>
    </source>
</reference>
<dbReference type="AlphaFoldDB" id="A0A9P4GFT9"/>
<organism evidence="2 3">
    <name type="scientific">Cucurbitaria berberidis CBS 394.84</name>
    <dbReference type="NCBI Taxonomy" id="1168544"/>
    <lineage>
        <taxon>Eukaryota</taxon>
        <taxon>Fungi</taxon>
        <taxon>Dikarya</taxon>
        <taxon>Ascomycota</taxon>
        <taxon>Pezizomycotina</taxon>
        <taxon>Dothideomycetes</taxon>
        <taxon>Pleosporomycetidae</taxon>
        <taxon>Pleosporales</taxon>
        <taxon>Pleosporineae</taxon>
        <taxon>Cucurbitariaceae</taxon>
        <taxon>Cucurbitaria</taxon>
    </lineage>
</organism>
<comment type="caution">
    <text evidence="2">The sequence shown here is derived from an EMBL/GenBank/DDBJ whole genome shotgun (WGS) entry which is preliminary data.</text>
</comment>
<accession>A0A9P4GFT9</accession>
<evidence type="ECO:0000313" key="3">
    <source>
        <dbReference type="Proteomes" id="UP000800039"/>
    </source>
</evidence>
<evidence type="ECO:0000313" key="2">
    <source>
        <dbReference type="EMBL" id="KAF1844449.1"/>
    </source>
</evidence>
<protein>
    <submittedName>
        <fullName evidence="2">Uncharacterized protein</fullName>
    </submittedName>
</protein>
<keyword evidence="3" id="KW-1185">Reference proteome</keyword>
<gene>
    <name evidence="2" type="ORF">K460DRAFT_164378</name>
</gene>
<dbReference type="GeneID" id="63844160"/>
<feature type="compositionally biased region" description="Low complexity" evidence="1">
    <location>
        <begin position="99"/>
        <end position="114"/>
    </location>
</feature>
<name>A0A9P4GFT9_9PLEO</name>
<dbReference type="EMBL" id="ML976617">
    <property type="protein sequence ID" value="KAF1844449.1"/>
    <property type="molecule type" value="Genomic_DNA"/>
</dbReference>